<dbReference type="Proteomes" id="UP000256645">
    <property type="component" value="Unassembled WGS sequence"/>
</dbReference>
<feature type="region of interest" description="Disordered" evidence="1">
    <location>
        <begin position="1"/>
        <end position="24"/>
    </location>
</feature>
<dbReference type="GO" id="GO:0000981">
    <property type="term" value="F:DNA-binding transcription factor activity, RNA polymerase II-specific"/>
    <property type="evidence" value="ECO:0007669"/>
    <property type="project" value="TreeGrafter"/>
</dbReference>
<feature type="compositionally biased region" description="Polar residues" evidence="1">
    <location>
        <begin position="1"/>
        <end position="16"/>
    </location>
</feature>
<dbReference type="InterPro" id="IPR052400">
    <property type="entry name" value="Zn2-C6_fungal_TF"/>
</dbReference>
<keyword evidence="3" id="KW-1185">Reference proteome</keyword>
<dbReference type="STRING" id="1849047.A0A3D8QDJ3"/>
<evidence type="ECO:0000313" key="2">
    <source>
        <dbReference type="EMBL" id="RDW59797.1"/>
    </source>
</evidence>
<sequence length="338" mass="38822">MVSVASEPSHSHNSQGDGLDPPETEDRRRMELRLFHYYITVAGPTLGYDKEGTEAFLSDVPRLALEYDALLYSIFLISALHRYHSDPNNSESRSAYPAYLALVIREHTKDVKAISKSNIDAVCLTSSMLRAGAFALLQKRELEPYSPPTQWLQLQNDGVHIFRMAWELSQDDEDCVILKLIRRMPILIDEKAKFAESNRRDFLHLLRRTSKDEATEPWNEEVQVAYQSTVSYIGSIWLAMEARISGAEIFRRIMVFGSMIKKPFIGLVEQQQPRALVILAYYFGILSMFSDVWWFGKSGEREVEAIKTVLPLEWQDLMAWPLDIVHNGQQYLVTKDVT</sequence>
<dbReference type="EMBL" id="PDLM01000016">
    <property type="protein sequence ID" value="RDW59797.1"/>
    <property type="molecule type" value="Genomic_DNA"/>
</dbReference>
<protein>
    <submittedName>
        <fullName evidence="2">Uncharacterized protein</fullName>
    </submittedName>
</protein>
<evidence type="ECO:0000313" key="3">
    <source>
        <dbReference type="Proteomes" id="UP000256645"/>
    </source>
</evidence>
<proteinExistence type="predicted"/>
<reference evidence="2 3" key="1">
    <citation type="journal article" date="2018" name="IMA Fungus">
        <title>IMA Genome-F 9: Draft genome sequence of Annulohypoxylon stygium, Aspergillus mulundensis, Berkeleyomyces basicola (syn. Thielaviopsis basicola), Ceratocystis smalleyi, two Cercospora beticola strains, Coleophoma cylindrospora, Fusarium fracticaudum, Phialophora cf. hyalina, and Morchella septimelata.</title>
        <authorList>
            <person name="Wingfield B.D."/>
            <person name="Bills G.F."/>
            <person name="Dong Y."/>
            <person name="Huang W."/>
            <person name="Nel W.J."/>
            <person name="Swalarsk-Parry B.S."/>
            <person name="Vaghefi N."/>
            <person name="Wilken P.M."/>
            <person name="An Z."/>
            <person name="de Beer Z.W."/>
            <person name="De Vos L."/>
            <person name="Chen L."/>
            <person name="Duong T.A."/>
            <person name="Gao Y."/>
            <person name="Hammerbacher A."/>
            <person name="Kikkert J.R."/>
            <person name="Li Y."/>
            <person name="Li H."/>
            <person name="Li K."/>
            <person name="Li Q."/>
            <person name="Liu X."/>
            <person name="Ma X."/>
            <person name="Naidoo K."/>
            <person name="Pethybridge S.J."/>
            <person name="Sun J."/>
            <person name="Steenkamp E.T."/>
            <person name="van der Nest M.A."/>
            <person name="van Wyk S."/>
            <person name="Wingfield M.J."/>
            <person name="Xiong C."/>
            <person name="Yue Q."/>
            <person name="Zhang X."/>
        </authorList>
    </citation>
    <scope>NUCLEOTIDE SEQUENCE [LARGE SCALE GENOMIC DNA]</scope>
    <source>
        <strain evidence="2 3">BP6252</strain>
    </source>
</reference>
<dbReference type="AlphaFoldDB" id="A0A3D8QDJ3"/>
<comment type="caution">
    <text evidence="2">The sequence shown here is derived from an EMBL/GenBank/DDBJ whole genome shotgun (WGS) entry which is preliminary data.</text>
</comment>
<evidence type="ECO:0000256" key="1">
    <source>
        <dbReference type="SAM" id="MobiDB-lite"/>
    </source>
</evidence>
<name>A0A3D8QDJ3_9HELO</name>
<dbReference type="PANTHER" id="PTHR47657:SF14">
    <property type="entry name" value="ZN(2)-C6 FUNGAL-TYPE DOMAIN-CONTAINING PROTEIN"/>
    <property type="match status" value="1"/>
</dbReference>
<dbReference type="PANTHER" id="PTHR47657">
    <property type="entry name" value="STEROL REGULATORY ELEMENT-BINDING PROTEIN ECM22"/>
    <property type="match status" value="1"/>
</dbReference>
<gene>
    <name evidence="2" type="ORF">BP6252_12884</name>
</gene>
<accession>A0A3D8QDJ3</accession>
<organism evidence="2 3">
    <name type="scientific">Coleophoma cylindrospora</name>
    <dbReference type="NCBI Taxonomy" id="1849047"/>
    <lineage>
        <taxon>Eukaryota</taxon>
        <taxon>Fungi</taxon>
        <taxon>Dikarya</taxon>
        <taxon>Ascomycota</taxon>
        <taxon>Pezizomycotina</taxon>
        <taxon>Leotiomycetes</taxon>
        <taxon>Helotiales</taxon>
        <taxon>Dermateaceae</taxon>
        <taxon>Coleophoma</taxon>
    </lineage>
</organism>
<dbReference type="OrthoDB" id="3546279at2759"/>